<dbReference type="InterPro" id="IPR000719">
    <property type="entry name" value="Prot_kinase_dom"/>
</dbReference>
<dbReference type="InterPro" id="IPR050823">
    <property type="entry name" value="Plant_Ser_Thr_Prot_Kinase"/>
</dbReference>
<evidence type="ECO:0000313" key="5">
    <source>
        <dbReference type="Proteomes" id="UP001408789"/>
    </source>
</evidence>
<dbReference type="Pfam" id="PF00069">
    <property type="entry name" value="Pkinase"/>
    <property type="match status" value="1"/>
</dbReference>
<keyword evidence="1" id="KW-0067">ATP-binding</keyword>
<dbReference type="InterPro" id="IPR011009">
    <property type="entry name" value="Kinase-like_dom_sf"/>
</dbReference>
<dbReference type="InterPro" id="IPR017441">
    <property type="entry name" value="Protein_kinase_ATP_BS"/>
</dbReference>
<evidence type="ECO:0000256" key="2">
    <source>
        <dbReference type="SAM" id="MobiDB-lite"/>
    </source>
</evidence>
<dbReference type="Proteomes" id="UP001408789">
    <property type="component" value="Unassembled WGS sequence"/>
</dbReference>
<dbReference type="AlphaFoldDB" id="A0AAP0H1N6"/>
<dbReference type="Gene3D" id="3.30.200.20">
    <property type="entry name" value="Phosphorylase Kinase, domain 1"/>
    <property type="match status" value="1"/>
</dbReference>
<dbReference type="EMBL" id="JBCNJP010000014">
    <property type="protein sequence ID" value="KAK9068472.1"/>
    <property type="molecule type" value="Genomic_DNA"/>
</dbReference>
<feature type="region of interest" description="Disordered" evidence="2">
    <location>
        <begin position="368"/>
        <end position="409"/>
    </location>
</feature>
<dbReference type="PROSITE" id="PS00107">
    <property type="entry name" value="PROTEIN_KINASE_ATP"/>
    <property type="match status" value="1"/>
</dbReference>
<gene>
    <name evidence="4" type="ORF">SSX86_012586</name>
</gene>
<sequence>MVFHCRCFSIDEDDEIEYNTRTQTNSTSTQTFHTAPSDLNPPGPNFNVKTSQVSNSPDKPSDLRVFTVSELKSATKNFSRSSKIGEGGFGSVFKGVVKSLDYPFHEIQVAVKYADGLLQGHKEWLTEINILGVVKHPNLVKLVGYCAEEDELGTKLFLVYEYMPNRSVRDHLSSRSNAPLSWATRLKVAQDAARGLAYLHEDMNFQVILRDFKSSNILLDDQWNAKLSDFGVARVGPAEGLTHISTNFAGTREYAAPEYLAVGHLTSKSDVWSYGVFLYELITGRRPLERRRPQEEQKLLEWVLPHLNRKKFKLIVDPELKVDRYLLDSAKSLSDIANFCLLKDPKSRPKMSEVLEMVSKLIVVPSQATTHAPPRVPKELKKISLDPTQGKQTHDDTQQKRETGSINKETACVPRTRPSKLLRSCFK</sequence>
<feature type="compositionally biased region" description="Basic and acidic residues" evidence="2">
    <location>
        <begin position="392"/>
        <end position="403"/>
    </location>
</feature>
<evidence type="ECO:0000313" key="4">
    <source>
        <dbReference type="EMBL" id="KAK9068472.1"/>
    </source>
</evidence>
<comment type="caution">
    <text evidence="4">The sequence shown here is derived from an EMBL/GenBank/DDBJ whole genome shotgun (WGS) entry which is preliminary data.</text>
</comment>
<name>A0AAP0H1N6_9ASTR</name>
<dbReference type="Gene3D" id="1.10.510.10">
    <property type="entry name" value="Transferase(Phosphotransferase) domain 1"/>
    <property type="match status" value="1"/>
</dbReference>
<evidence type="ECO:0000256" key="1">
    <source>
        <dbReference type="PROSITE-ProRule" id="PRU10141"/>
    </source>
</evidence>
<evidence type="ECO:0000259" key="3">
    <source>
        <dbReference type="PROSITE" id="PS50011"/>
    </source>
</evidence>
<protein>
    <recommendedName>
        <fullName evidence="3">Protein kinase domain-containing protein</fullName>
    </recommendedName>
</protein>
<dbReference type="FunFam" id="1.10.510.10:FF:000095">
    <property type="entry name" value="protein STRUBBELIG-RECEPTOR FAMILY 8"/>
    <property type="match status" value="1"/>
</dbReference>
<accession>A0AAP0H1N6</accession>
<keyword evidence="5" id="KW-1185">Reference proteome</keyword>
<dbReference type="PANTHER" id="PTHR45621">
    <property type="entry name" value="OS01G0588500 PROTEIN-RELATED"/>
    <property type="match status" value="1"/>
</dbReference>
<proteinExistence type="predicted"/>
<dbReference type="GO" id="GO:0004672">
    <property type="term" value="F:protein kinase activity"/>
    <property type="evidence" value="ECO:0007669"/>
    <property type="project" value="InterPro"/>
</dbReference>
<keyword evidence="1" id="KW-0547">Nucleotide-binding</keyword>
<dbReference type="SUPFAM" id="SSF56112">
    <property type="entry name" value="Protein kinase-like (PK-like)"/>
    <property type="match status" value="1"/>
</dbReference>
<dbReference type="PROSITE" id="PS50011">
    <property type="entry name" value="PROTEIN_KINASE_DOM"/>
    <property type="match status" value="1"/>
</dbReference>
<feature type="binding site" evidence="1">
    <location>
        <position position="112"/>
    </location>
    <ligand>
        <name>ATP</name>
        <dbReference type="ChEBI" id="CHEBI:30616"/>
    </ligand>
</feature>
<organism evidence="4 5">
    <name type="scientific">Deinandra increscens subsp. villosa</name>
    <dbReference type="NCBI Taxonomy" id="3103831"/>
    <lineage>
        <taxon>Eukaryota</taxon>
        <taxon>Viridiplantae</taxon>
        <taxon>Streptophyta</taxon>
        <taxon>Embryophyta</taxon>
        <taxon>Tracheophyta</taxon>
        <taxon>Spermatophyta</taxon>
        <taxon>Magnoliopsida</taxon>
        <taxon>eudicotyledons</taxon>
        <taxon>Gunneridae</taxon>
        <taxon>Pentapetalae</taxon>
        <taxon>asterids</taxon>
        <taxon>campanulids</taxon>
        <taxon>Asterales</taxon>
        <taxon>Asteraceae</taxon>
        <taxon>Asteroideae</taxon>
        <taxon>Heliantheae alliance</taxon>
        <taxon>Madieae</taxon>
        <taxon>Madiinae</taxon>
        <taxon>Deinandra</taxon>
    </lineage>
</organism>
<dbReference type="GO" id="GO:0005524">
    <property type="term" value="F:ATP binding"/>
    <property type="evidence" value="ECO:0007669"/>
    <property type="project" value="UniProtKB-UniRule"/>
</dbReference>
<feature type="domain" description="Protein kinase" evidence="3">
    <location>
        <begin position="78"/>
        <end position="362"/>
    </location>
</feature>
<reference evidence="4 5" key="1">
    <citation type="submission" date="2024-04" db="EMBL/GenBank/DDBJ databases">
        <title>The reference genome of an endangered Asteraceae, Deinandra increscens subsp. villosa, native to the Central Coast of California.</title>
        <authorList>
            <person name="Guilliams M."/>
            <person name="Hasenstab-Lehman K."/>
            <person name="Meyer R."/>
            <person name="Mcevoy S."/>
        </authorList>
    </citation>
    <scope>NUCLEOTIDE SEQUENCE [LARGE SCALE GENOMIC DNA]</scope>
    <source>
        <tissue evidence="4">Leaf</tissue>
    </source>
</reference>